<name>A0AAD1XN38_EUPCR</name>
<evidence type="ECO:0000313" key="3">
    <source>
        <dbReference type="Proteomes" id="UP001295684"/>
    </source>
</evidence>
<accession>A0AAD1XN38</accession>
<feature type="region of interest" description="Disordered" evidence="1">
    <location>
        <begin position="19"/>
        <end position="44"/>
    </location>
</feature>
<reference evidence="2" key="1">
    <citation type="submission" date="2023-07" db="EMBL/GenBank/DDBJ databases">
        <authorList>
            <consortium name="AG Swart"/>
            <person name="Singh M."/>
            <person name="Singh A."/>
            <person name="Seah K."/>
            <person name="Emmerich C."/>
        </authorList>
    </citation>
    <scope>NUCLEOTIDE SEQUENCE</scope>
    <source>
        <strain evidence="2">DP1</strain>
    </source>
</reference>
<dbReference type="AlphaFoldDB" id="A0AAD1XN38"/>
<proteinExistence type="predicted"/>
<comment type="caution">
    <text evidence="2">The sequence shown here is derived from an EMBL/GenBank/DDBJ whole genome shotgun (WGS) entry which is preliminary data.</text>
</comment>
<feature type="compositionally biased region" description="Low complexity" evidence="1">
    <location>
        <begin position="25"/>
        <end position="37"/>
    </location>
</feature>
<dbReference type="EMBL" id="CAMPGE010017172">
    <property type="protein sequence ID" value="CAI2375677.1"/>
    <property type="molecule type" value="Genomic_DNA"/>
</dbReference>
<evidence type="ECO:0000256" key="1">
    <source>
        <dbReference type="SAM" id="MobiDB-lite"/>
    </source>
</evidence>
<keyword evidence="3" id="KW-1185">Reference proteome</keyword>
<gene>
    <name evidence="2" type="ORF">ECRASSUSDP1_LOCUS17041</name>
</gene>
<sequence length="78" mass="8954">MDVCHTKIGLKLLNKYLKKESPPDSLSSHSNLSQLSSTTQPHSKLRTLEKDVLNNTEEINFLKQKYLTLSAYELNLHK</sequence>
<protein>
    <submittedName>
        <fullName evidence="2">Uncharacterized protein</fullName>
    </submittedName>
</protein>
<organism evidence="2 3">
    <name type="scientific">Euplotes crassus</name>
    <dbReference type="NCBI Taxonomy" id="5936"/>
    <lineage>
        <taxon>Eukaryota</taxon>
        <taxon>Sar</taxon>
        <taxon>Alveolata</taxon>
        <taxon>Ciliophora</taxon>
        <taxon>Intramacronucleata</taxon>
        <taxon>Spirotrichea</taxon>
        <taxon>Hypotrichia</taxon>
        <taxon>Euplotida</taxon>
        <taxon>Euplotidae</taxon>
        <taxon>Moneuplotes</taxon>
    </lineage>
</organism>
<dbReference type="Proteomes" id="UP001295684">
    <property type="component" value="Unassembled WGS sequence"/>
</dbReference>
<evidence type="ECO:0000313" key="2">
    <source>
        <dbReference type="EMBL" id="CAI2375677.1"/>
    </source>
</evidence>